<evidence type="ECO:0000259" key="3">
    <source>
        <dbReference type="Pfam" id="PF13439"/>
    </source>
</evidence>
<organism evidence="4 5">
    <name type="scientific">Methylobacterium planeticum</name>
    <dbReference type="NCBI Taxonomy" id="2615211"/>
    <lineage>
        <taxon>Bacteria</taxon>
        <taxon>Pseudomonadati</taxon>
        <taxon>Pseudomonadota</taxon>
        <taxon>Alphaproteobacteria</taxon>
        <taxon>Hyphomicrobiales</taxon>
        <taxon>Methylobacteriaceae</taxon>
        <taxon>Methylobacterium</taxon>
    </lineage>
</organism>
<dbReference type="PANTHER" id="PTHR12526:SF510">
    <property type="entry name" value="D-INOSITOL 3-PHOSPHATE GLYCOSYLTRANSFERASE"/>
    <property type="match status" value="1"/>
</dbReference>
<dbReference type="PANTHER" id="PTHR12526">
    <property type="entry name" value="GLYCOSYLTRANSFERASE"/>
    <property type="match status" value="1"/>
</dbReference>
<keyword evidence="1" id="KW-0328">Glycosyltransferase</keyword>
<reference evidence="4 5" key="1">
    <citation type="submission" date="2019-09" db="EMBL/GenBank/DDBJ databases">
        <title>YIM 132548 draft genome.</title>
        <authorList>
            <person name="Jiang L."/>
        </authorList>
    </citation>
    <scope>NUCLEOTIDE SEQUENCE [LARGE SCALE GENOMIC DNA]</scope>
    <source>
        <strain evidence="4 5">YIM 132548</strain>
    </source>
</reference>
<proteinExistence type="predicted"/>
<dbReference type="InterPro" id="IPR028098">
    <property type="entry name" value="Glyco_trans_4-like_N"/>
</dbReference>
<dbReference type="Gene3D" id="3.40.50.2000">
    <property type="entry name" value="Glycogen Phosphorylase B"/>
    <property type="match status" value="2"/>
</dbReference>
<dbReference type="RefSeq" id="WP_150965740.1">
    <property type="nucleotide sequence ID" value="NZ_VZZJ01000024.1"/>
</dbReference>
<evidence type="ECO:0000313" key="4">
    <source>
        <dbReference type="EMBL" id="KAB1070762.1"/>
    </source>
</evidence>
<dbReference type="Pfam" id="PF13692">
    <property type="entry name" value="Glyco_trans_1_4"/>
    <property type="match status" value="1"/>
</dbReference>
<gene>
    <name evidence="4" type="ORF">F6X51_21560</name>
</gene>
<dbReference type="Pfam" id="PF13439">
    <property type="entry name" value="Glyco_transf_4"/>
    <property type="match status" value="1"/>
</dbReference>
<sequence length="374" mass="40397">MRIMFIIYSLSGGGAERVTVALANHWVDARHEVTIVLLSAADGDDGQAYAVDDRVSIEPLGLDTRSSSVAAALVANRRRIAAIGSVLRSRRPDVVVGMMSTPSILLALARAPRSALRIGTERIYPPFSDLSPLWRAARPLAYARLDAVVAQTEQAADWLRTRSFARRVEVIHNPILEGGRSGPEVSPPSLLPPQSRLLLSVGRLAPQKQFAELLRTFDALARTRPDWHLVILGHGEERDLLEARRRASACAERIHLLGRIANVETWIGRADLFVLASSFEGFPNALLEAYCAGAACVAFDCPTGPSTILTHDEDGILVAPNDFAALTDALGTMMDRPVAREALGARALAGAGRFEIAAIAARWEALFTDLAAHP</sequence>
<accession>A0A6N6MJS2</accession>
<evidence type="ECO:0000256" key="2">
    <source>
        <dbReference type="ARBA" id="ARBA00022679"/>
    </source>
</evidence>
<dbReference type="EMBL" id="VZZJ01000024">
    <property type="protein sequence ID" value="KAB1070762.1"/>
    <property type="molecule type" value="Genomic_DNA"/>
</dbReference>
<protein>
    <submittedName>
        <fullName evidence="4">Glycosyltransferase family 4 protein</fullName>
    </submittedName>
</protein>
<dbReference type="Proteomes" id="UP000441523">
    <property type="component" value="Unassembled WGS sequence"/>
</dbReference>
<dbReference type="SUPFAM" id="SSF53756">
    <property type="entry name" value="UDP-Glycosyltransferase/glycogen phosphorylase"/>
    <property type="match status" value="1"/>
</dbReference>
<dbReference type="GO" id="GO:0016757">
    <property type="term" value="F:glycosyltransferase activity"/>
    <property type="evidence" value="ECO:0007669"/>
    <property type="project" value="UniProtKB-KW"/>
</dbReference>
<evidence type="ECO:0000313" key="5">
    <source>
        <dbReference type="Proteomes" id="UP000441523"/>
    </source>
</evidence>
<dbReference type="CDD" id="cd03820">
    <property type="entry name" value="GT4_AmsD-like"/>
    <property type="match status" value="1"/>
</dbReference>
<feature type="domain" description="Glycosyltransferase subfamily 4-like N-terminal" evidence="3">
    <location>
        <begin position="13"/>
        <end position="175"/>
    </location>
</feature>
<name>A0A6N6MJS2_9HYPH</name>
<keyword evidence="2 4" id="KW-0808">Transferase</keyword>
<keyword evidence="5" id="KW-1185">Reference proteome</keyword>
<comment type="caution">
    <text evidence="4">The sequence shown here is derived from an EMBL/GenBank/DDBJ whole genome shotgun (WGS) entry which is preliminary data.</text>
</comment>
<dbReference type="AlphaFoldDB" id="A0A6N6MJS2"/>
<evidence type="ECO:0000256" key="1">
    <source>
        <dbReference type="ARBA" id="ARBA00022676"/>
    </source>
</evidence>